<geneLocation type="mitochondrion" evidence="1"/>
<dbReference type="EMBL" id="LKAM01000007">
    <property type="protein sequence ID" value="KUM47718.1"/>
    <property type="molecule type" value="Genomic_DNA"/>
</dbReference>
<comment type="caution">
    <text evidence="1">The sequence shown here is derived from an EMBL/GenBank/DDBJ whole genome shotgun (WGS) entry which is preliminary data.</text>
</comment>
<gene>
    <name evidence="1" type="ORF">ABT39_MTgene5905</name>
</gene>
<evidence type="ECO:0000313" key="1">
    <source>
        <dbReference type="EMBL" id="KUM47718.1"/>
    </source>
</evidence>
<accession>A0A124GN55</accession>
<dbReference type="AlphaFoldDB" id="A0A124GN55"/>
<sequence>MGSLSECMNRRCMKLWYAGTLIKLLLVQQLALVGTASQCSSMMKL</sequence>
<proteinExistence type="predicted"/>
<reference evidence="1" key="1">
    <citation type="journal article" date="2015" name="Genome Biol. Evol.">
        <title>Organellar Genomes of White Spruce (Picea glauca): Assembly and Annotation.</title>
        <authorList>
            <person name="Jackman S.D."/>
            <person name="Warren R.L."/>
            <person name="Gibb E.A."/>
            <person name="Vandervalk B.P."/>
            <person name="Mohamadi H."/>
            <person name="Chu J."/>
            <person name="Raymond A."/>
            <person name="Pleasance S."/>
            <person name="Coope R."/>
            <person name="Wildung M.R."/>
            <person name="Ritland C.E."/>
            <person name="Bousquet J."/>
            <person name="Jones S.J."/>
            <person name="Bohlmann J."/>
            <person name="Birol I."/>
        </authorList>
    </citation>
    <scope>NUCLEOTIDE SEQUENCE [LARGE SCALE GENOMIC DNA]</scope>
    <source>
        <tissue evidence="1">Flushing bud</tissue>
    </source>
</reference>
<name>A0A124GN55_PICGL</name>
<keyword evidence="1" id="KW-0496">Mitochondrion</keyword>
<protein>
    <submittedName>
        <fullName evidence="1">Uncharacterized protein</fullName>
    </submittedName>
</protein>
<organism evidence="1">
    <name type="scientific">Picea glauca</name>
    <name type="common">White spruce</name>
    <name type="synonym">Pinus glauca</name>
    <dbReference type="NCBI Taxonomy" id="3330"/>
    <lineage>
        <taxon>Eukaryota</taxon>
        <taxon>Viridiplantae</taxon>
        <taxon>Streptophyta</taxon>
        <taxon>Embryophyta</taxon>
        <taxon>Tracheophyta</taxon>
        <taxon>Spermatophyta</taxon>
        <taxon>Pinopsida</taxon>
        <taxon>Pinidae</taxon>
        <taxon>Conifers I</taxon>
        <taxon>Pinales</taxon>
        <taxon>Pinaceae</taxon>
        <taxon>Picea</taxon>
    </lineage>
</organism>